<dbReference type="HOGENOM" id="CLU_2434485_0_0_4"/>
<dbReference type="AlphaFoldDB" id="Q5NZI9"/>
<dbReference type="Proteomes" id="UP000006552">
    <property type="component" value="Chromosome"/>
</dbReference>
<evidence type="ECO:0000256" key="1">
    <source>
        <dbReference type="SAM" id="MobiDB-lite"/>
    </source>
</evidence>
<protein>
    <submittedName>
        <fullName evidence="2">Uncharacterized protein</fullName>
    </submittedName>
</protein>
<dbReference type="EMBL" id="CR555306">
    <property type="protein sequence ID" value="CAI09525.1"/>
    <property type="molecule type" value="Genomic_DNA"/>
</dbReference>
<proteinExistence type="predicted"/>
<feature type="compositionally biased region" description="Basic and acidic residues" evidence="1">
    <location>
        <begin position="21"/>
        <end position="33"/>
    </location>
</feature>
<sequence>MIRTTLEQFRYLAISFEVEEKASTPRLTKKDPSDPSASGVLFSRDEHADPIVTVMTMPLRLPILATSSKRSDDHVCGQFHRQTRHIESAH</sequence>
<feature type="region of interest" description="Disordered" evidence="1">
    <location>
        <begin position="21"/>
        <end position="42"/>
    </location>
</feature>
<name>Q5NZI9_AROAE</name>
<reference evidence="2 3" key="1">
    <citation type="journal article" date="2005" name="Arch. Microbiol.">
        <title>The genome sequence of an anaerobic aromatic-degrading denitrifying bacterium, strain EbN1.</title>
        <authorList>
            <person name="Rabus R."/>
            <person name="Kube M."/>
            <person name="Heider J."/>
            <person name="Beck A."/>
            <person name="Heitmann K."/>
            <person name="Widdel F."/>
            <person name="Reinhardt R."/>
        </authorList>
    </citation>
    <scope>NUCLEOTIDE SEQUENCE [LARGE SCALE GENOMIC DNA]</scope>
    <source>
        <strain evidence="2 3">EbN1</strain>
    </source>
</reference>
<dbReference type="KEGG" id="eba:ebA5962"/>
<organism evidence="2 3">
    <name type="scientific">Aromatoleum aromaticum (strain DSM 19018 / LMG 30748 / EbN1)</name>
    <name type="common">Azoarcus sp. (strain EbN1)</name>
    <dbReference type="NCBI Taxonomy" id="76114"/>
    <lineage>
        <taxon>Bacteria</taxon>
        <taxon>Pseudomonadati</taxon>
        <taxon>Pseudomonadota</taxon>
        <taxon>Betaproteobacteria</taxon>
        <taxon>Rhodocyclales</taxon>
        <taxon>Rhodocyclaceae</taxon>
        <taxon>Aromatoleum</taxon>
    </lineage>
</organism>
<evidence type="ECO:0000313" key="3">
    <source>
        <dbReference type="Proteomes" id="UP000006552"/>
    </source>
</evidence>
<keyword evidence="3" id="KW-1185">Reference proteome</keyword>
<dbReference type="STRING" id="76114.ebA5962"/>
<accession>Q5NZI9</accession>
<gene>
    <name evidence="2" type="ORF">ebA5962</name>
</gene>
<evidence type="ECO:0000313" key="2">
    <source>
        <dbReference type="EMBL" id="CAI09525.1"/>
    </source>
</evidence>